<dbReference type="Proteomes" id="UP000836387">
    <property type="component" value="Unassembled WGS sequence"/>
</dbReference>
<comment type="caution">
    <text evidence="1">The sequence shown here is derived from an EMBL/GenBank/DDBJ whole genome shotgun (WGS) entry which is preliminary data.</text>
</comment>
<reference evidence="1" key="2">
    <citation type="submission" date="2021-10" db="EMBL/GenBank/DDBJ databases">
        <authorList>
            <person name="Piombo E."/>
        </authorList>
    </citation>
    <scope>NUCLEOTIDE SEQUENCE</scope>
</reference>
<evidence type="ECO:0000313" key="1">
    <source>
        <dbReference type="EMBL" id="CAG9946008.1"/>
    </source>
</evidence>
<proteinExistence type="predicted"/>
<evidence type="ECO:0000313" key="2">
    <source>
        <dbReference type="Proteomes" id="UP000836387"/>
    </source>
</evidence>
<keyword evidence="2" id="KW-1185">Reference proteome</keyword>
<organism evidence="1 2">
    <name type="scientific">Clonostachys rosea f. rosea IK726</name>
    <dbReference type="NCBI Taxonomy" id="1349383"/>
    <lineage>
        <taxon>Eukaryota</taxon>
        <taxon>Fungi</taxon>
        <taxon>Dikarya</taxon>
        <taxon>Ascomycota</taxon>
        <taxon>Pezizomycotina</taxon>
        <taxon>Sordariomycetes</taxon>
        <taxon>Hypocreomycetidae</taxon>
        <taxon>Hypocreales</taxon>
        <taxon>Bionectriaceae</taxon>
        <taxon>Clonostachys</taxon>
    </lineage>
</organism>
<protein>
    <submittedName>
        <fullName evidence="1">Uncharacterized protein</fullName>
    </submittedName>
</protein>
<dbReference type="EMBL" id="CADEHS020000010">
    <property type="protein sequence ID" value="CAG9946008.1"/>
    <property type="molecule type" value="Genomic_DNA"/>
</dbReference>
<accession>A0ACA9TZJ6</accession>
<name>A0ACA9TZJ6_BIOOC</name>
<sequence>MKPRPFADLLVHRSYDFIKPSHLSELLRHVLGDGLIIVEGSQHKFLRKNTMPAFHFRHIRDLYPMIKELAEEKEWILTSWASRVTLDIIGIAGMGRSFNMLQKSTDPLLSIYEQLLEPQREKIAFAVAAIVFGMETVRLLPWKVNARFRQLTNSLNELCRPMIQEKRGAIIKNGDDHFDIVSLLIMSNNFSAGYTRDDGICNHLACYLLATHQEMQHKLRKEVLKALHSESPLGASDLEDIAGTLKQLPYLNGNINETLRLYPTVPVTLRQAIHDTHIAEHPISKGTVLCFIHLANQSFH</sequence>
<reference evidence="1" key="1">
    <citation type="submission" date="2020-04" db="EMBL/GenBank/DDBJ databases">
        <authorList>
            <person name="Broberg M."/>
        </authorList>
    </citation>
    <scope>NUCLEOTIDE SEQUENCE</scope>
</reference>
<gene>
    <name evidence="1" type="ORF">CRV2_00004887</name>
</gene>